<proteinExistence type="inferred from homology"/>
<evidence type="ECO:0000259" key="12">
    <source>
        <dbReference type="Pfam" id="PF16192"/>
    </source>
</evidence>
<evidence type="ECO:0000313" key="13">
    <source>
        <dbReference type="EMBL" id="EAX99886.1"/>
    </source>
</evidence>
<evidence type="ECO:0000256" key="2">
    <source>
        <dbReference type="ARBA" id="ARBA00004922"/>
    </source>
</evidence>
<dbReference type="VEuPathDB" id="TrichDB:TVAGG3_1032000"/>
<keyword evidence="8 10" id="KW-0472">Membrane</keyword>
<reference evidence="13" key="1">
    <citation type="submission" date="2006-10" db="EMBL/GenBank/DDBJ databases">
        <authorList>
            <person name="Amadeo P."/>
            <person name="Zhao Q."/>
            <person name="Wortman J."/>
            <person name="Fraser-Liggett C."/>
            <person name="Carlton J."/>
        </authorList>
    </citation>
    <scope>NUCLEOTIDE SEQUENCE</scope>
    <source>
        <strain evidence="13">G3</strain>
    </source>
</reference>
<feature type="transmembrane region" description="Helical" evidence="10">
    <location>
        <begin position="328"/>
        <end position="346"/>
    </location>
</feature>
<dbReference type="AlphaFoldDB" id="A2F5C3"/>
<keyword evidence="7 10" id="KW-1133">Transmembrane helix</keyword>
<reference evidence="13" key="2">
    <citation type="journal article" date="2007" name="Science">
        <title>Draft genome sequence of the sexually transmitted pathogen Trichomonas vaginalis.</title>
        <authorList>
            <person name="Carlton J.M."/>
            <person name="Hirt R.P."/>
            <person name="Silva J.C."/>
            <person name="Delcher A.L."/>
            <person name="Schatz M."/>
            <person name="Zhao Q."/>
            <person name="Wortman J.R."/>
            <person name="Bidwell S.L."/>
            <person name="Alsmark U.C.M."/>
            <person name="Besteiro S."/>
            <person name="Sicheritz-Ponten T."/>
            <person name="Noel C.J."/>
            <person name="Dacks J.B."/>
            <person name="Foster P.G."/>
            <person name="Simillion C."/>
            <person name="Van de Peer Y."/>
            <person name="Miranda-Saavedra D."/>
            <person name="Barton G.J."/>
            <person name="Westrop G.D."/>
            <person name="Mueller S."/>
            <person name="Dessi D."/>
            <person name="Fiori P.L."/>
            <person name="Ren Q."/>
            <person name="Paulsen I."/>
            <person name="Zhang H."/>
            <person name="Bastida-Corcuera F.D."/>
            <person name="Simoes-Barbosa A."/>
            <person name="Brown M.T."/>
            <person name="Hayes R.D."/>
            <person name="Mukherjee M."/>
            <person name="Okumura C.Y."/>
            <person name="Schneider R."/>
            <person name="Smith A.J."/>
            <person name="Vanacova S."/>
            <person name="Villalvazo M."/>
            <person name="Haas B.J."/>
            <person name="Pertea M."/>
            <person name="Feldblyum T.V."/>
            <person name="Utterback T.R."/>
            <person name="Shu C.L."/>
            <person name="Osoegawa K."/>
            <person name="de Jong P.J."/>
            <person name="Hrdy I."/>
            <person name="Horvathova L."/>
            <person name="Zubacova Z."/>
            <person name="Dolezal P."/>
            <person name="Malik S.B."/>
            <person name="Logsdon J.M. Jr."/>
            <person name="Henze K."/>
            <person name="Gupta A."/>
            <person name="Wang C.C."/>
            <person name="Dunne R.L."/>
            <person name="Upcroft J.A."/>
            <person name="Upcroft P."/>
            <person name="White O."/>
            <person name="Salzberg S.L."/>
            <person name="Tang P."/>
            <person name="Chiu C.-H."/>
            <person name="Lee Y.-S."/>
            <person name="Embley T.M."/>
            <person name="Coombs G.H."/>
            <person name="Mottram J.C."/>
            <person name="Tachezy J."/>
            <person name="Fraser-Liggett C.M."/>
            <person name="Johnson P.J."/>
        </authorList>
    </citation>
    <scope>NUCLEOTIDE SEQUENCE [LARGE SCALE GENOMIC DNA]</scope>
    <source>
        <strain evidence="13">G3</strain>
    </source>
</reference>
<dbReference type="eggNOG" id="KOG3359">
    <property type="taxonomic scope" value="Eukaryota"/>
</dbReference>
<feature type="transmembrane region" description="Helical" evidence="10">
    <location>
        <begin position="164"/>
        <end position="188"/>
    </location>
</feature>
<dbReference type="Pfam" id="PF16192">
    <property type="entry name" value="PMT_4TMC"/>
    <property type="match status" value="1"/>
</dbReference>
<dbReference type="OrthoDB" id="10260377at2759"/>
<dbReference type="InterPro" id="IPR003342">
    <property type="entry name" value="ArnT-like_N"/>
</dbReference>
<comment type="similarity">
    <text evidence="3">Belongs to the glycosyltransferase 39 family.</text>
</comment>
<keyword evidence="14" id="KW-1185">Reference proteome</keyword>
<dbReference type="GO" id="GO:0035269">
    <property type="term" value="P:protein O-linked glycosylation via mannose"/>
    <property type="evidence" value="ECO:0000318"/>
    <property type="project" value="GO_Central"/>
</dbReference>
<evidence type="ECO:0000256" key="4">
    <source>
        <dbReference type="ARBA" id="ARBA00022676"/>
    </source>
</evidence>
<evidence type="ECO:0000256" key="8">
    <source>
        <dbReference type="ARBA" id="ARBA00023136"/>
    </source>
</evidence>
<feature type="compositionally biased region" description="Basic residues" evidence="9">
    <location>
        <begin position="485"/>
        <end position="496"/>
    </location>
</feature>
<dbReference type="Pfam" id="PF02366">
    <property type="entry name" value="PMT"/>
    <property type="match status" value="1"/>
</dbReference>
<comment type="subcellular location">
    <subcellularLocation>
        <location evidence="1">Endomembrane system</location>
        <topology evidence="1">Multi-pass membrane protein</topology>
    </subcellularLocation>
</comment>
<feature type="transmembrane region" description="Helical" evidence="10">
    <location>
        <begin position="406"/>
        <end position="427"/>
    </location>
</feature>
<evidence type="ECO:0000256" key="6">
    <source>
        <dbReference type="ARBA" id="ARBA00022692"/>
    </source>
</evidence>
<dbReference type="UniPathway" id="UPA00378"/>
<feature type="transmembrane region" description="Helical" evidence="10">
    <location>
        <begin position="353"/>
        <end position="371"/>
    </location>
</feature>
<evidence type="ECO:0000256" key="1">
    <source>
        <dbReference type="ARBA" id="ARBA00004127"/>
    </source>
</evidence>
<name>A2F5C3_TRIV3</name>
<dbReference type="STRING" id="5722.A2F5C3"/>
<sequence>MIGYYVRLYNTQNPPDVVWDEVHFGNFTNGYIKGEYFFDIHPPFAKLQFAFWDWLQEYNGSIMFEGYDRGYKDENFISLRITPIMYSSLVPCMIYVAMRSALFSKIAAFTSGFLISIETSMIAEGKFLFTDGTLHFYTMFSMIFINLFLSKHTRTKEWWRWMKISSFFMGLAFSIKNTALSLIFLTAYTQIVEIIIFRNFDFDIDLYAEVCSRIWYSLWPGLLIHFAIWAYHFTVLPYGTEDVFDSDWESYSLIDRKRDNETAFIQFVHWPPLTLRVLDVISSTFISNGLNFEPHDSMSRPFDWPLLLDKWIMYYPRWQGDFVCCGNLFVYVMTFSGVILSMLGFWSKKQFPYALRFIVGYWVSYLPFYGVPRTMFLYHYHVPLMFASCCLGCALDLWLPKYWKGFACVFIIFAGLVGYFIINPFIYGNGRVNREWRLLNKSWRDGKPGRHKYYDYMASKASSQKKAYHENDPNYTDPTPESGRRGRGRARRRARS</sequence>
<evidence type="ECO:0000256" key="7">
    <source>
        <dbReference type="ARBA" id="ARBA00022989"/>
    </source>
</evidence>
<gene>
    <name evidence="13" type="ORF">TVAG_222470</name>
</gene>
<dbReference type="PANTHER" id="PTHR10050:SF46">
    <property type="entry name" value="PROTEIN O-MANNOSYL-TRANSFERASE 2"/>
    <property type="match status" value="1"/>
</dbReference>
<evidence type="ECO:0000256" key="10">
    <source>
        <dbReference type="SAM" id="Phobius"/>
    </source>
</evidence>
<dbReference type="InParanoid" id="A2F5C3"/>
<dbReference type="GO" id="GO:0012505">
    <property type="term" value="C:endomembrane system"/>
    <property type="evidence" value="ECO:0007669"/>
    <property type="project" value="UniProtKB-SubCell"/>
</dbReference>
<protein>
    <submittedName>
        <fullName evidence="13">Dolichyl-phosphate-mannose-protein mannosyltransferase, putative</fullName>
    </submittedName>
</protein>
<keyword evidence="5" id="KW-0808">Transferase</keyword>
<dbReference type="PANTHER" id="PTHR10050">
    <property type="entry name" value="DOLICHYL-PHOSPHATE-MANNOSE--PROTEIN MANNOSYLTRANSFERASE"/>
    <property type="match status" value="1"/>
</dbReference>
<dbReference type="RefSeq" id="XP_001312816.1">
    <property type="nucleotide sequence ID" value="XM_001312815.1"/>
</dbReference>
<evidence type="ECO:0000256" key="9">
    <source>
        <dbReference type="SAM" id="MobiDB-lite"/>
    </source>
</evidence>
<feature type="domain" description="Protein O-mannosyl-transferase C-terminal four TM" evidence="12">
    <location>
        <begin position="288"/>
        <end position="437"/>
    </location>
</feature>
<keyword evidence="6 10" id="KW-0812">Transmembrane</keyword>
<organism evidence="13 14">
    <name type="scientific">Trichomonas vaginalis (strain ATCC PRA-98 / G3)</name>
    <dbReference type="NCBI Taxonomy" id="412133"/>
    <lineage>
        <taxon>Eukaryota</taxon>
        <taxon>Metamonada</taxon>
        <taxon>Parabasalia</taxon>
        <taxon>Trichomonadida</taxon>
        <taxon>Trichomonadidae</taxon>
        <taxon>Trichomonas</taxon>
    </lineage>
</organism>
<accession>A2F5C3</accession>
<evidence type="ECO:0000313" key="14">
    <source>
        <dbReference type="Proteomes" id="UP000001542"/>
    </source>
</evidence>
<dbReference type="Proteomes" id="UP000001542">
    <property type="component" value="Unassembled WGS sequence"/>
</dbReference>
<evidence type="ECO:0000256" key="3">
    <source>
        <dbReference type="ARBA" id="ARBA00007222"/>
    </source>
</evidence>
<dbReference type="EMBL" id="DS113621">
    <property type="protein sequence ID" value="EAX99886.1"/>
    <property type="molecule type" value="Genomic_DNA"/>
</dbReference>
<evidence type="ECO:0000259" key="11">
    <source>
        <dbReference type="Pfam" id="PF02366"/>
    </source>
</evidence>
<feature type="transmembrane region" description="Helical" evidence="10">
    <location>
        <begin position="77"/>
        <end position="96"/>
    </location>
</feature>
<dbReference type="GO" id="GO:0016020">
    <property type="term" value="C:membrane"/>
    <property type="evidence" value="ECO:0007669"/>
    <property type="project" value="InterPro"/>
</dbReference>
<feature type="transmembrane region" description="Helical" evidence="10">
    <location>
        <begin position="134"/>
        <end position="152"/>
    </location>
</feature>
<dbReference type="SMR" id="A2F5C3"/>
<dbReference type="FunCoup" id="A2F5C3">
    <property type="interactions" value="470"/>
</dbReference>
<dbReference type="VEuPathDB" id="TrichDB:TVAG_222470"/>
<dbReference type="KEGG" id="tva:4757703"/>
<comment type="pathway">
    <text evidence="2">Protein modification; protein glycosylation.</text>
</comment>
<dbReference type="InterPro" id="IPR032421">
    <property type="entry name" value="PMT_4TMC"/>
</dbReference>
<dbReference type="GO" id="GO:0004169">
    <property type="term" value="F:dolichyl-phosphate-mannose-protein mannosyltransferase activity"/>
    <property type="evidence" value="ECO:0000318"/>
    <property type="project" value="GO_Central"/>
</dbReference>
<feature type="region of interest" description="Disordered" evidence="9">
    <location>
        <begin position="463"/>
        <end position="496"/>
    </location>
</feature>
<dbReference type="InterPro" id="IPR027005">
    <property type="entry name" value="PMT-like"/>
</dbReference>
<feature type="domain" description="ArnT-like N-terminal" evidence="11">
    <location>
        <begin position="2"/>
        <end position="200"/>
    </location>
</feature>
<keyword evidence="4 13" id="KW-0328">Glycosyltransferase</keyword>
<evidence type="ECO:0000256" key="5">
    <source>
        <dbReference type="ARBA" id="ARBA00022679"/>
    </source>
</evidence>
<feature type="transmembrane region" description="Helical" evidence="10">
    <location>
        <begin position="377"/>
        <end position="399"/>
    </location>
</feature>